<dbReference type="InterPro" id="IPR006016">
    <property type="entry name" value="UspA"/>
</dbReference>
<name>A0A9D1UMN8_9CORY</name>
<protein>
    <submittedName>
        <fullName evidence="3">Universal stress protein</fullName>
    </submittedName>
</protein>
<dbReference type="Pfam" id="PF00582">
    <property type="entry name" value="Usp"/>
    <property type="match status" value="1"/>
</dbReference>
<evidence type="ECO:0000313" key="3">
    <source>
        <dbReference type="EMBL" id="HIW92040.1"/>
    </source>
</evidence>
<feature type="domain" description="UspA" evidence="2">
    <location>
        <begin position="1"/>
        <end position="151"/>
    </location>
</feature>
<comment type="similarity">
    <text evidence="1">Belongs to the universal stress protein A family.</text>
</comment>
<evidence type="ECO:0000313" key="4">
    <source>
        <dbReference type="Proteomes" id="UP000824190"/>
    </source>
</evidence>
<dbReference type="PRINTS" id="PR01438">
    <property type="entry name" value="UNVRSLSTRESS"/>
</dbReference>
<gene>
    <name evidence="3" type="ORF">H9870_10305</name>
</gene>
<reference evidence="3" key="1">
    <citation type="journal article" date="2021" name="PeerJ">
        <title>Extensive microbial diversity within the chicken gut microbiome revealed by metagenomics and culture.</title>
        <authorList>
            <person name="Gilroy R."/>
            <person name="Ravi A."/>
            <person name="Getino M."/>
            <person name="Pursley I."/>
            <person name="Horton D.L."/>
            <person name="Alikhan N.F."/>
            <person name="Baker D."/>
            <person name="Gharbi K."/>
            <person name="Hall N."/>
            <person name="Watson M."/>
            <person name="Adriaenssens E.M."/>
            <person name="Foster-Nyarko E."/>
            <person name="Jarju S."/>
            <person name="Secka A."/>
            <person name="Antonio M."/>
            <person name="Oren A."/>
            <person name="Chaudhuri R.R."/>
            <person name="La Ragione R."/>
            <person name="Hildebrand F."/>
            <person name="Pallen M.J."/>
        </authorList>
    </citation>
    <scope>NUCLEOTIDE SEQUENCE</scope>
    <source>
        <strain evidence="3">CHK32-1732</strain>
    </source>
</reference>
<sequence length="156" mass="16134">MTKTILTGVDSSQTALAAAEKAAELAASYGGVLHICSAYSKASEDALESVRSSTASRVDAESLDKLTAGLSKASQDVAESVADVLRGSYPELTIEVSAVGGTPADVLIDKAKELDADVIVVGNKHVQGMSRILGSVARKIASEAPCDLYIAHTTRR</sequence>
<comment type="caution">
    <text evidence="3">The sequence shown here is derived from an EMBL/GenBank/DDBJ whole genome shotgun (WGS) entry which is preliminary data.</text>
</comment>
<evidence type="ECO:0000259" key="2">
    <source>
        <dbReference type="Pfam" id="PF00582"/>
    </source>
</evidence>
<dbReference type="CDD" id="cd00293">
    <property type="entry name" value="USP-like"/>
    <property type="match status" value="1"/>
</dbReference>
<evidence type="ECO:0000256" key="1">
    <source>
        <dbReference type="ARBA" id="ARBA00008791"/>
    </source>
</evidence>
<organism evidence="3 4">
    <name type="scientific">Candidatus Corynebacterium avicola</name>
    <dbReference type="NCBI Taxonomy" id="2838527"/>
    <lineage>
        <taxon>Bacteria</taxon>
        <taxon>Bacillati</taxon>
        <taxon>Actinomycetota</taxon>
        <taxon>Actinomycetes</taxon>
        <taxon>Mycobacteriales</taxon>
        <taxon>Corynebacteriaceae</taxon>
        <taxon>Corynebacterium</taxon>
    </lineage>
</organism>
<dbReference type="Gene3D" id="3.40.50.620">
    <property type="entry name" value="HUPs"/>
    <property type="match status" value="1"/>
</dbReference>
<dbReference type="AlphaFoldDB" id="A0A9D1UMN8"/>
<reference evidence="3" key="2">
    <citation type="submission" date="2021-04" db="EMBL/GenBank/DDBJ databases">
        <authorList>
            <person name="Gilroy R."/>
        </authorList>
    </citation>
    <scope>NUCLEOTIDE SEQUENCE</scope>
    <source>
        <strain evidence="3">CHK32-1732</strain>
    </source>
</reference>
<dbReference type="InterPro" id="IPR014729">
    <property type="entry name" value="Rossmann-like_a/b/a_fold"/>
</dbReference>
<dbReference type="PANTHER" id="PTHR46268">
    <property type="entry name" value="STRESS RESPONSE PROTEIN NHAX"/>
    <property type="match status" value="1"/>
</dbReference>
<dbReference type="Proteomes" id="UP000824190">
    <property type="component" value="Unassembled WGS sequence"/>
</dbReference>
<dbReference type="SUPFAM" id="SSF52402">
    <property type="entry name" value="Adenine nucleotide alpha hydrolases-like"/>
    <property type="match status" value="1"/>
</dbReference>
<proteinExistence type="inferred from homology"/>
<dbReference type="InterPro" id="IPR006015">
    <property type="entry name" value="Universal_stress_UspA"/>
</dbReference>
<accession>A0A9D1UMN8</accession>
<dbReference type="PANTHER" id="PTHR46268:SF15">
    <property type="entry name" value="UNIVERSAL STRESS PROTEIN HP_0031"/>
    <property type="match status" value="1"/>
</dbReference>
<dbReference type="EMBL" id="DXGC01000086">
    <property type="protein sequence ID" value="HIW92040.1"/>
    <property type="molecule type" value="Genomic_DNA"/>
</dbReference>